<dbReference type="AlphaFoldDB" id="A0A2S9VF74"/>
<dbReference type="Pfam" id="PF03924">
    <property type="entry name" value="CHASE"/>
    <property type="match status" value="1"/>
</dbReference>
<evidence type="ECO:0000256" key="10">
    <source>
        <dbReference type="ARBA" id="ARBA00022840"/>
    </source>
</evidence>
<dbReference type="SMART" id="SM00387">
    <property type="entry name" value="HATPase_c"/>
    <property type="match status" value="1"/>
</dbReference>
<evidence type="ECO:0000256" key="2">
    <source>
        <dbReference type="ARBA" id="ARBA00004651"/>
    </source>
</evidence>
<dbReference type="InterPro" id="IPR042240">
    <property type="entry name" value="CHASE_sf"/>
</dbReference>
<dbReference type="InterPro" id="IPR003594">
    <property type="entry name" value="HATPase_dom"/>
</dbReference>
<dbReference type="EMBL" id="PVNP01000016">
    <property type="protein sequence ID" value="PRO75122.1"/>
    <property type="molecule type" value="Genomic_DNA"/>
</dbReference>
<dbReference type="EC" id="2.7.13.3" evidence="3"/>
<evidence type="ECO:0000256" key="6">
    <source>
        <dbReference type="ARBA" id="ARBA00022679"/>
    </source>
</evidence>
<dbReference type="PROSITE" id="PS50839">
    <property type="entry name" value="CHASE"/>
    <property type="match status" value="1"/>
</dbReference>
<feature type="transmembrane region" description="Helical" evidence="17">
    <location>
        <begin position="130"/>
        <end position="155"/>
    </location>
</feature>
<gene>
    <name evidence="21" type="ORF">C6Y40_02655</name>
</gene>
<feature type="domain" description="Histidine kinase" evidence="18">
    <location>
        <begin position="583"/>
        <end position="804"/>
    </location>
</feature>
<dbReference type="OrthoDB" id="9810730at2"/>
<evidence type="ECO:0000259" key="18">
    <source>
        <dbReference type="PROSITE" id="PS50109"/>
    </source>
</evidence>
<dbReference type="GO" id="GO:0000155">
    <property type="term" value="F:phosphorelay sensor kinase activity"/>
    <property type="evidence" value="ECO:0007669"/>
    <property type="project" value="InterPro"/>
</dbReference>
<dbReference type="SUPFAM" id="SSF52172">
    <property type="entry name" value="CheY-like"/>
    <property type="match status" value="1"/>
</dbReference>
<dbReference type="PROSITE" id="PS50109">
    <property type="entry name" value="HIS_KIN"/>
    <property type="match status" value="1"/>
</dbReference>
<dbReference type="Gene3D" id="3.30.565.10">
    <property type="entry name" value="Histidine kinase-like ATPase, C-terminal domain"/>
    <property type="match status" value="1"/>
</dbReference>
<feature type="domain" description="Response regulatory" evidence="19">
    <location>
        <begin position="830"/>
        <end position="944"/>
    </location>
</feature>
<evidence type="ECO:0000256" key="11">
    <source>
        <dbReference type="ARBA" id="ARBA00022989"/>
    </source>
</evidence>
<dbReference type="SUPFAM" id="SSF47384">
    <property type="entry name" value="Homodimeric domain of signal transducing histidine kinase"/>
    <property type="match status" value="1"/>
</dbReference>
<evidence type="ECO:0000313" key="22">
    <source>
        <dbReference type="Proteomes" id="UP000238949"/>
    </source>
</evidence>
<keyword evidence="22" id="KW-1185">Reference proteome</keyword>
<evidence type="ECO:0000256" key="16">
    <source>
        <dbReference type="PROSITE-ProRule" id="PRU00169"/>
    </source>
</evidence>
<keyword evidence="12" id="KW-0902">Two-component regulatory system</keyword>
<proteinExistence type="predicted"/>
<dbReference type="PRINTS" id="PR00344">
    <property type="entry name" value="BCTRLSENSOR"/>
</dbReference>
<dbReference type="SMART" id="SM00448">
    <property type="entry name" value="REC"/>
    <property type="match status" value="1"/>
</dbReference>
<evidence type="ECO:0000256" key="4">
    <source>
        <dbReference type="ARBA" id="ARBA00022475"/>
    </source>
</evidence>
<dbReference type="Pfam" id="PF02518">
    <property type="entry name" value="HATPase_c"/>
    <property type="match status" value="1"/>
</dbReference>
<dbReference type="GO" id="GO:0005886">
    <property type="term" value="C:plasma membrane"/>
    <property type="evidence" value="ECO:0007669"/>
    <property type="project" value="UniProtKB-SubCell"/>
</dbReference>
<dbReference type="Pfam" id="PF00512">
    <property type="entry name" value="HisKA"/>
    <property type="match status" value="1"/>
</dbReference>
<evidence type="ECO:0000256" key="14">
    <source>
        <dbReference type="ARBA" id="ARBA00064003"/>
    </source>
</evidence>
<evidence type="ECO:0000256" key="7">
    <source>
        <dbReference type="ARBA" id="ARBA00022692"/>
    </source>
</evidence>
<keyword evidence="7 17" id="KW-0812">Transmembrane</keyword>
<dbReference type="InterPro" id="IPR006189">
    <property type="entry name" value="CHASE_dom"/>
</dbReference>
<dbReference type="GO" id="GO:0005524">
    <property type="term" value="F:ATP binding"/>
    <property type="evidence" value="ECO:0007669"/>
    <property type="project" value="UniProtKB-KW"/>
</dbReference>
<dbReference type="PROSITE" id="PS50110">
    <property type="entry name" value="RESPONSE_REGULATORY"/>
    <property type="match status" value="1"/>
</dbReference>
<feature type="transmembrane region" description="Helical" evidence="17">
    <location>
        <begin position="508"/>
        <end position="535"/>
    </location>
</feature>
<dbReference type="CDD" id="cd16922">
    <property type="entry name" value="HATPase_EvgS-ArcB-TorS-like"/>
    <property type="match status" value="1"/>
</dbReference>
<dbReference type="InterPro" id="IPR005467">
    <property type="entry name" value="His_kinase_dom"/>
</dbReference>
<dbReference type="RefSeq" id="WP_105933210.1">
    <property type="nucleotide sequence ID" value="NZ_PVNP01000016.1"/>
</dbReference>
<evidence type="ECO:0000256" key="13">
    <source>
        <dbReference type="ARBA" id="ARBA00023136"/>
    </source>
</evidence>
<evidence type="ECO:0000256" key="8">
    <source>
        <dbReference type="ARBA" id="ARBA00022741"/>
    </source>
</evidence>
<keyword evidence="6" id="KW-0808">Transferase</keyword>
<dbReference type="Gene3D" id="3.30.450.350">
    <property type="entry name" value="CHASE domain"/>
    <property type="match status" value="1"/>
</dbReference>
<dbReference type="Pfam" id="PF00072">
    <property type="entry name" value="Response_reg"/>
    <property type="match status" value="1"/>
</dbReference>
<dbReference type="Gene3D" id="3.40.50.2300">
    <property type="match status" value="1"/>
</dbReference>
<dbReference type="FunFam" id="1.10.287.130:FF:000002">
    <property type="entry name" value="Two-component osmosensing histidine kinase"/>
    <property type="match status" value="1"/>
</dbReference>
<dbReference type="CDD" id="cd17546">
    <property type="entry name" value="REC_hyHK_CKI1_RcsC-like"/>
    <property type="match status" value="1"/>
</dbReference>
<dbReference type="FunFam" id="3.30.565.10:FF:000010">
    <property type="entry name" value="Sensor histidine kinase RcsC"/>
    <property type="match status" value="1"/>
</dbReference>
<evidence type="ECO:0000256" key="5">
    <source>
        <dbReference type="ARBA" id="ARBA00022553"/>
    </source>
</evidence>
<dbReference type="CDD" id="cd00082">
    <property type="entry name" value="HisKA"/>
    <property type="match status" value="1"/>
</dbReference>
<dbReference type="SMART" id="SM01079">
    <property type="entry name" value="CHASE"/>
    <property type="match status" value="1"/>
</dbReference>
<evidence type="ECO:0000256" key="9">
    <source>
        <dbReference type="ARBA" id="ARBA00022777"/>
    </source>
</evidence>
<feature type="modified residue" description="4-aspartylphosphate" evidence="16">
    <location>
        <position position="879"/>
    </location>
</feature>
<evidence type="ECO:0000256" key="15">
    <source>
        <dbReference type="ARBA" id="ARBA00068150"/>
    </source>
</evidence>
<dbReference type="Pfam" id="PF05231">
    <property type="entry name" value="MASE1"/>
    <property type="match status" value="1"/>
</dbReference>
<dbReference type="InterPro" id="IPR004358">
    <property type="entry name" value="Sig_transdc_His_kin-like_C"/>
</dbReference>
<dbReference type="InterPro" id="IPR036097">
    <property type="entry name" value="HisK_dim/P_sf"/>
</dbReference>
<comment type="catalytic activity">
    <reaction evidence="1">
        <text>ATP + protein L-histidine = ADP + protein N-phospho-L-histidine.</text>
        <dbReference type="EC" id="2.7.13.3"/>
    </reaction>
</comment>
<keyword evidence="4" id="KW-1003">Cell membrane</keyword>
<dbReference type="PANTHER" id="PTHR45339">
    <property type="entry name" value="HYBRID SIGNAL TRANSDUCTION HISTIDINE KINASE J"/>
    <property type="match status" value="1"/>
</dbReference>
<dbReference type="InterPro" id="IPR011006">
    <property type="entry name" value="CheY-like_superfamily"/>
</dbReference>
<accession>A0A2S9VF74</accession>
<feature type="domain" description="CHASE" evidence="20">
    <location>
        <begin position="261"/>
        <end position="496"/>
    </location>
</feature>
<dbReference type="SMART" id="SM00388">
    <property type="entry name" value="HisKA"/>
    <property type="match status" value="1"/>
</dbReference>
<organism evidence="21 22">
    <name type="scientific">Alteromonas alba</name>
    <dbReference type="NCBI Taxonomy" id="2079529"/>
    <lineage>
        <taxon>Bacteria</taxon>
        <taxon>Pseudomonadati</taxon>
        <taxon>Pseudomonadota</taxon>
        <taxon>Gammaproteobacteria</taxon>
        <taxon>Alteromonadales</taxon>
        <taxon>Alteromonadaceae</taxon>
        <taxon>Alteromonas/Salinimonas group</taxon>
        <taxon>Alteromonas</taxon>
    </lineage>
</organism>
<keyword evidence="13 17" id="KW-0472">Membrane</keyword>
<reference evidence="22" key="1">
    <citation type="journal article" date="2020" name="Int. J. Syst. Evol. Microbiol.">
        <title>Alteromonas alba sp. nov., a marine bacterium isolated from the seawater of the West Pacific Ocean.</title>
        <authorList>
            <person name="Sun C."/>
            <person name="Wu Y.-H."/>
            <person name="Xamxidin M."/>
            <person name="Cheng H."/>
            <person name="Xu X.-W."/>
        </authorList>
    </citation>
    <scope>NUCLEOTIDE SEQUENCE [LARGE SCALE GENOMIC DNA]</scope>
    <source>
        <strain evidence="22">190</strain>
    </source>
</reference>
<dbReference type="InterPro" id="IPR036890">
    <property type="entry name" value="HATPase_C_sf"/>
</dbReference>
<feature type="transmembrane region" description="Helical" evidence="17">
    <location>
        <begin position="199"/>
        <end position="219"/>
    </location>
</feature>
<dbReference type="InterPro" id="IPR007895">
    <property type="entry name" value="MASE1"/>
</dbReference>
<keyword evidence="8" id="KW-0547">Nucleotide-binding</keyword>
<feature type="transmembrane region" description="Helical" evidence="17">
    <location>
        <begin position="167"/>
        <end position="187"/>
    </location>
</feature>
<dbReference type="SUPFAM" id="SSF55874">
    <property type="entry name" value="ATPase domain of HSP90 chaperone/DNA topoisomerase II/histidine kinase"/>
    <property type="match status" value="1"/>
</dbReference>
<keyword evidence="10" id="KW-0067">ATP-binding</keyword>
<evidence type="ECO:0000256" key="12">
    <source>
        <dbReference type="ARBA" id="ARBA00023012"/>
    </source>
</evidence>
<keyword evidence="5 16" id="KW-0597">Phosphoprotein</keyword>
<evidence type="ECO:0000256" key="3">
    <source>
        <dbReference type="ARBA" id="ARBA00012438"/>
    </source>
</evidence>
<evidence type="ECO:0000313" key="21">
    <source>
        <dbReference type="EMBL" id="PRO75122.1"/>
    </source>
</evidence>
<keyword evidence="9" id="KW-0418">Kinase</keyword>
<comment type="subcellular location">
    <subcellularLocation>
        <location evidence="2">Cell membrane</location>
        <topology evidence="2">Multi-pass membrane protein</topology>
    </subcellularLocation>
</comment>
<feature type="transmembrane region" description="Helical" evidence="17">
    <location>
        <begin position="12"/>
        <end position="31"/>
    </location>
</feature>
<evidence type="ECO:0000256" key="1">
    <source>
        <dbReference type="ARBA" id="ARBA00000085"/>
    </source>
</evidence>
<dbReference type="InterPro" id="IPR001789">
    <property type="entry name" value="Sig_transdc_resp-reg_receiver"/>
</dbReference>
<comment type="subunit">
    <text evidence="14">At low DSF concentrations, interacts with RpfF.</text>
</comment>
<dbReference type="Gene3D" id="1.10.287.130">
    <property type="match status" value="1"/>
</dbReference>
<protein>
    <recommendedName>
        <fullName evidence="15">Sensory/regulatory protein RpfC</fullName>
        <ecNumber evidence="3">2.7.13.3</ecNumber>
    </recommendedName>
</protein>
<evidence type="ECO:0000256" key="17">
    <source>
        <dbReference type="SAM" id="Phobius"/>
    </source>
</evidence>
<comment type="caution">
    <text evidence="21">The sequence shown here is derived from an EMBL/GenBank/DDBJ whole genome shotgun (WGS) entry which is preliminary data.</text>
</comment>
<evidence type="ECO:0000259" key="20">
    <source>
        <dbReference type="PROSITE" id="PS50839"/>
    </source>
</evidence>
<feature type="transmembrane region" description="Helical" evidence="17">
    <location>
        <begin position="89"/>
        <end position="110"/>
    </location>
</feature>
<keyword evidence="11 17" id="KW-1133">Transmembrane helix</keyword>
<dbReference type="PANTHER" id="PTHR45339:SF3">
    <property type="entry name" value="HISTIDINE KINASE"/>
    <property type="match status" value="1"/>
</dbReference>
<sequence>MQTSTKTIRQRWLTVEVISITAVGYFLLGYIGQLMAVPPGFATIIWPPAGLALAAVLAFGQRALTGIFIGAFSISVYIRISGGTEINDWLIPVLMALYATLQAHVGYFLVRRFVGLPMTYRKPAVIFRFLFITAVLSTLVGCTLSVMLLLQQGIISEENLLSTWLSWWTGDAIGIIFTLPWLLSLFPRLAVTHFPRSRFTFASLAGFTLSAAVLCTLAINEERNKQTAEFNNDASTLANNLEASVSNATNILYSVAGLVKAEPNLTPTQFRRFTARILDENPVLQGLSWNIRVTGDNVHQLQSQLQRSYAAEHASLEFTITERDANGELIPFTPRPLHVVVAFIEPFADNIKALGYDVYSQASRQEALKVAWQTEQIYPTPPIMLVQNDSQQAGVLLFLPVKSDQKHTFQNGYATGVIRVLDLASLAFSNTKNNNVILLMDPMEGVETGILYSKNLSTAQQQLLSAVSPNEQQINDEFPLLNRYEISLGARSWVLYIANESIFINQPWGVHLLLASATLFAGLLGWFMIIVAGYTDEIEFEVDKRTKELSLTNQRLVLSEQRQNEAMQQAEESNRAKSEFLANMSHEIRTPMNAILGLSRLGLKDHTPDQAKDRFNKIHQAGELLLSIINDILDFSKIEANKMHLESVTFSLREIIGQLDDLFRGQAESKGLSFSCRFGKISQPYFVGDSLRIKQVLANLLSNAIKFTHEGSVILMVEQQQDSNGKNLLCWHVQDSGIGMSPALQAVLFEAFTQADSSTSRVYGGSGLGMTISHRLTTAMGGELNVRSELGKGSEFTFTVPVTVATTEQRAHYQNLASSTPQVELPGPANILVVEDNPINQEVITEQLNGLGMKITLANNGQEAVEQVRKTTFDMVLMDVQMPVMDGYTATREIRQLGIAVPIIALTAAAMFEDKQKALASGMNDHLSKPFKEVEILAMISKWYNHSANE</sequence>
<name>A0A2S9VF74_9ALTE</name>
<dbReference type="InterPro" id="IPR003661">
    <property type="entry name" value="HisK_dim/P_dom"/>
</dbReference>
<evidence type="ECO:0000259" key="19">
    <source>
        <dbReference type="PROSITE" id="PS50110"/>
    </source>
</evidence>
<dbReference type="Proteomes" id="UP000238949">
    <property type="component" value="Unassembled WGS sequence"/>
</dbReference>